<dbReference type="Gene3D" id="3.40.1190.10">
    <property type="entry name" value="Mur-like, catalytic domain"/>
    <property type="match status" value="1"/>
</dbReference>
<keyword evidence="11 21" id="KW-0067">ATP-binding</keyword>
<keyword evidence="12" id="KW-0460">Magnesium</keyword>
<comment type="pathway">
    <text evidence="3">Cofactor biosynthesis; tetrahydrofolylpolyglutamate biosynthesis.</text>
</comment>
<feature type="domain" description="Mur ligase central" evidence="23">
    <location>
        <begin position="46"/>
        <end position="183"/>
    </location>
</feature>
<comment type="catalytic activity">
    <reaction evidence="19">
        <text>(6R)-5,10-methylenetetrahydrofolyl-(gamma-L-Glu)(n) + L-glutamate + ATP = (6R)-5,10-methylenetetrahydrofolyl-(gamma-L-Glu)(n+1) + ADP + phosphate + H(+)</text>
        <dbReference type="Rhea" id="RHEA:51912"/>
        <dbReference type="Rhea" id="RHEA-COMP:13257"/>
        <dbReference type="Rhea" id="RHEA-COMP:13258"/>
        <dbReference type="ChEBI" id="CHEBI:15378"/>
        <dbReference type="ChEBI" id="CHEBI:29985"/>
        <dbReference type="ChEBI" id="CHEBI:30616"/>
        <dbReference type="ChEBI" id="CHEBI:43474"/>
        <dbReference type="ChEBI" id="CHEBI:136572"/>
        <dbReference type="ChEBI" id="CHEBI:456216"/>
        <dbReference type="EC" id="6.3.2.17"/>
    </reaction>
</comment>
<evidence type="ECO:0000256" key="20">
    <source>
        <dbReference type="ARBA" id="ARBA00049161"/>
    </source>
</evidence>
<evidence type="ECO:0000256" key="16">
    <source>
        <dbReference type="ARBA" id="ARBA00032510"/>
    </source>
</evidence>
<dbReference type="Pfam" id="PF02875">
    <property type="entry name" value="Mur_ligase_C"/>
    <property type="match status" value="1"/>
</dbReference>
<dbReference type="Proteomes" id="UP001429601">
    <property type="component" value="Unassembled WGS sequence"/>
</dbReference>
<evidence type="ECO:0000256" key="8">
    <source>
        <dbReference type="ARBA" id="ARBA00022598"/>
    </source>
</evidence>
<evidence type="ECO:0000259" key="23">
    <source>
        <dbReference type="Pfam" id="PF08245"/>
    </source>
</evidence>
<evidence type="ECO:0000313" key="25">
    <source>
        <dbReference type="Proteomes" id="UP001429601"/>
    </source>
</evidence>
<evidence type="ECO:0000259" key="22">
    <source>
        <dbReference type="Pfam" id="PF02875"/>
    </source>
</evidence>
<evidence type="ECO:0000256" key="4">
    <source>
        <dbReference type="ARBA" id="ARBA00008276"/>
    </source>
</evidence>
<dbReference type="GO" id="GO:0008841">
    <property type="term" value="F:dihydrofolate synthase activity"/>
    <property type="evidence" value="ECO:0007669"/>
    <property type="project" value="UniProtKB-EC"/>
</dbReference>
<evidence type="ECO:0000256" key="7">
    <source>
        <dbReference type="ARBA" id="ARBA00019357"/>
    </source>
</evidence>
<dbReference type="InterPro" id="IPR004101">
    <property type="entry name" value="Mur_ligase_C"/>
</dbReference>
<evidence type="ECO:0000256" key="21">
    <source>
        <dbReference type="PIRNR" id="PIRNR001563"/>
    </source>
</evidence>
<dbReference type="PANTHER" id="PTHR11136">
    <property type="entry name" value="FOLYLPOLYGLUTAMATE SYNTHASE-RELATED"/>
    <property type="match status" value="1"/>
</dbReference>
<evidence type="ECO:0000256" key="3">
    <source>
        <dbReference type="ARBA" id="ARBA00005150"/>
    </source>
</evidence>
<evidence type="ECO:0000256" key="15">
    <source>
        <dbReference type="ARBA" id="ARBA00030592"/>
    </source>
</evidence>
<dbReference type="Gene3D" id="3.90.190.20">
    <property type="entry name" value="Mur ligase, C-terminal domain"/>
    <property type="match status" value="1"/>
</dbReference>
<dbReference type="InterPro" id="IPR018109">
    <property type="entry name" value="Folylpolyglutamate_synth_CS"/>
</dbReference>
<evidence type="ECO:0000256" key="1">
    <source>
        <dbReference type="ARBA" id="ARBA00002714"/>
    </source>
</evidence>
<dbReference type="SUPFAM" id="SSF53623">
    <property type="entry name" value="MurD-like peptide ligases, catalytic domain"/>
    <property type="match status" value="1"/>
</dbReference>
<dbReference type="GO" id="GO:0004326">
    <property type="term" value="F:tetrahydrofolylpolyglutamate synthase activity"/>
    <property type="evidence" value="ECO:0007669"/>
    <property type="project" value="UniProtKB-EC"/>
</dbReference>
<gene>
    <name evidence="24" type="primary">folC</name>
    <name evidence="24" type="ORF">HBF26_18630</name>
</gene>
<evidence type="ECO:0000256" key="5">
    <source>
        <dbReference type="ARBA" id="ARBA00013023"/>
    </source>
</evidence>
<comment type="catalytic activity">
    <reaction evidence="18">
        <text>10-formyltetrahydrofolyl-(gamma-L-Glu)(n) + L-glutamate + ATP = 10-formyltetrahydrofolyl-(gamma-L-Glu)(n+1) + ADP + phosphate + H(+)</text>
        <dbReference type="Rhea" id="RHEA:51904"/>
        <dbReference type="Rhea" id="RHEA-COMP:13088"/>
        <dbReference type="Rhea" id="RHEA-COMP:14300"/>
        <dbReference type="ChEBI" id="CHEBI:15378"/>
        <dbReference type="ChEBI" id="CHEBI:29985"/>
        <dbReference type="ChEBI" id="CHEBI:30616"/>
        <dbReference type="ChEBI" id="CHEBI:43474"/>
        <dbReference type="ChEBI" id="CHEBI:134413"/>
        <dbReference type="ChEBI" id="CHEBI:456216"/>
        <dbReference type="EC" id="6.3.2.17"/>
    </reaction>
</comment>
<dbReference type="PIRSF" id="PIRSF001563">
    <property type="entry name" value="Folylpolyglu_synth"/>
    <property type="match status" value="1"/>
</dbReference>
<protein>
    <recommendedName>
        <fullName evidence="7">Dihydrofolate synthase/folylpolyglutamate synthase</fullName>
        <ecNumber evidence="5">6.3.2.12</ecNumber>
        <ecNumber evidence="6">6.3.2.17</ecNumber>
    </recommendedName>
    <alternativeName>
        <fullName evidence="16">Folylpoly-gamma-glutamate synthetase-dihydrofolate synthetase</fullName>
    </alternativeName>
    <alternativeName>
        <fullName evidence="14">Folylpolyglutamate synthetase</fullName>
    </alternativeName>
    <alternativeName>
        <fullName evidence="15">Tetrahydrofolylpolyglutamate synthase</fullName>
    </alternativeName>
</protein>
<dbReference type="Pfam" id="PF08245">
    <property type="entry name" value="Mur_ligase_M"/>
    <property type="match status" value="1"/>
</dbReference>
<proteinExistence type="inferred from homology"/>
<evidence type="ECO:0000256" key="14">
    <source>
        <dbReference type="ARBA" id="ARBA00030048"/>
    </source>
</evidence>
<comment type="catalytic activity">
    <reaction evidence="20">
        <text>7,8-dihydropteroate + L-glutamate + ATP = 7,8-dihydrofolate + ADP + phosphate + H(+)</text>
        <dbReference type="Rhea" id="RHEA:23584"/>
        <dbReference type="ChEBI" id="CHEBI:15378"/>
        <dbReference type="ChEBI" id="CHEBI:17839"/>
        <dbReference type="ChEBI" id="CHEBI:29985"/>
        <dbReference type="ChEBI" id="CHEBI:30616"/>
        <dbReference type="ChEBI" id="CHEBI:43474"/>
        <dbReference type="ChEBI" id="CHEBI:57451"/>
        <dbReference type="ChEBI" id="CHEBI:456216"/>
        <dbReference type="EC" id="6.3.2.12"/>
    </reaction>
</comment>
<evidence type="ECO:0000256" key="2">
    <source>
        <dbReference type="ARBA" id="ARBA00004799"/>
    </source>
</evidence>
<sequence length="448" mass="47287">MSRTLGEWLAYQERTHPRDIELGLERVRAVWQAMGAPRPAPIVITVGGTNGKGSTVALLEGMLRAAGYRTGCYTSPHLLRYNERIRIDGVDVADDALVASFERIEAARGDIPQTYFEFGTLAALDLMARASLDVAILEVGLGGRLDAVNIVDADVAVVTTVDLDHQDWLGSDRDSIGREKAGIARAGRPVVVGELAPPQGLLDALRGIGADIVRSGETFWSRHDSVGAASAAIPRQRASSPRAPIAAEAAPTLWRWEHRDGTVLELPLPALAAPVQLANAATAIAAIHALGTRLDVPPDAMRSALSAVHVPGRLQRIAERPLTLVDVGHNPQAARALAAWLAEQPAHGRVFAVYGALADKDVAGVVKAMASGIDRWFLAGLERDTPRGLPAATLAFTLAEVLPDAAASAYPSVAEAWAAARAAAADDDTVLLFGSFFVASAALTHCRV</sequence>
<organism evidence="24 25">
    <name type="scientific">Luteibacter jiangsuensis</name>
    <dbReference type="NCBI Taxonomy" id="637577"/>
    <lineage>
        <taxon>Bacteria</taxon>
        <taxon>Pseudomonadati</taxon>
        <taxon>Pseudomonadota</taxon>
        <taxon>Gammaproteobacteria</taxon>
        <taxon>Lysobacterales</taxon>
        <taxon>Rhodanobacteraceae</taxon>
        <taxon>Luteibacter</taxon>
    </lineage>
</organism>
<evidence type="ECO:0000256" key="17">
    <source>
        <dbReference type="ARBA" id="ARBA00047493"/>
    </source>
</evidence>
<evidence type="ECO:0000256" key="11">
    <source>
        <dbReference type="ARBA" id="ARBA00022840"/>
    </source>
</evidence>
<comment type="similarity">
    <text evidence="4 21">Belongs to the folylpolyglutamate synthase family.</text>
</comment>
<dbReference type="NCBIfam" id="TIGR01499">
    <property type="entry name" value="folC"/>
    <property type="match status" value="1"/>
</dbReference>
<comment type="caution">
    <text evidence="24">The sequence shown here is derived from an EMBL/GenBank/DDBJ whole genome shotgun (WGS) entry which is preliminary data.</text>
</comment>
<dbReference type="RefSeq" id="WP_167129605.1">
    <property type="nucleotide sequence ID" value="NZ_JAAQQR010000012.1"/>
</dbReference>
<evidence type="ECO:0000256" key="13">
    <source>
        <dbReference type="ARBA" id="ARBA00022909"/>
    </source>
</evidence>
<comment type="catalytic activity">
    <reaction evidence="17">
        <text>(6S)-5,6,7,8-tetrahydrofolyl-(gamma-L-Glu)(n) + L-glutamate + ATP = (6S)-5,6,7,8-tetrahydrofolyl-(gamma-L-Glu)(n+1) + ADP + phosphate + H(+)</text>
        <dbReference type="Rhea" id="RHEA:10580"/>
        <dbReference type="Rhea" id="RHEA-COMP:14738"/>
        <dbReference type="Rhea" id="RHEA-COMP:14740"/>
        <dbReference type="ChEBI" id="CHEBI:15378"/>
        <dbReference type="ChEBI" id="CHEBI:29985"/>
        <dbReference type="ChEBI" id="CHEBI:30616"/>
        <dbReference type="ChEBI" id="CHEBI:43474"/>
        <dbReference type="ChEBI" id="CHEBI:141005"/>
        <dbReference type="ChEBI" id="CHEBI:456216"/>
        <dbReference type="EC" id="6.3.2.17"/>
    </reaction>
</comment>
<keyword evidence="13" id="KW-0289">Folate biosynthesis</keyword>
<dbReference type="SUPFAM" id="SSF53244">
    <property type="entry name" value="MurD-like peptide ligases, peptide-binding domain"/>
    <property type="match status" value="1"/>
</dbReference>
<evidence type="ECO:0000313" key="24">
    <source>
        <dbReference type="EMBL" id="NID06910.1"/>
    </source>
</evidence>
<comment type="function">
    <text evidence="1">Functions in two distinct reactions of the de novo folate biosynthetic pathway. Catalyzes the addition of a glutamate residue to dihydropteroate (7,8-dihydropteroate or H2Pte) to form dihydrofolate (7,8-dihydrofolate monoglutamate or H2Pte-Glu). Also catalyzes successive additions of L-glutamate to tetrahydrofolate or 10-formyltetrahydrofolate or 5,10-methylenetetrahydrofolate, leading to folylpolyglutamate derivatives.</text>
</comment>
<dbReference type="NCBIfam" id="NF008101">
    <property type="entry name" value="PRK10846.1"/>
    <property type="match status" value="1"/>
</dbReference>
<keyword evidence="8 21" id="KW-0436">Ligase</keyword>
<evidence type="ECO:0000256" key="12">
    <source>
        <dbReference type="ARBA" id="ARBA00022842"/>
    </source>
</evidence>
<dbReference type="InterPro" id="IPR036565">
    <property type="entry name" value="Mur-like_cat_sf"/>
</dbReference>
<dbReference type="EC" id="6.3.2.12" evidence="5"/>
<dbReference type="EC" id="6.3.2.17" evidence="6"/>
<keyword evidence="10 21" id="KW-0547">Nucleotide-binding</keyword>
<dbReference type="InterPro" id="IPR013221">
    <property type="entry name" value="Mur_ligase_cen"/>
</dbReference>
<keyword evidence="25" id="KW-1185">Reference proteome</keyword>
<evidence type="ECO:0000256" key="18">
    <source>
        <dbReference type="ARBA" id="ARBA00047808"/>
    </source>
</evidence>
<dbReference type="InterPro" id="IPR001645">
    <property type="entry name" value="Folylpolyglutamate_synth"/>
</dbReference>
<evidence type="ECO:0000256" key="19">
    <source>
        <dbReference type="ARBA" id="ARBA00049035"/>
    </source>
</evidence>
<dbReference type="PANTHER" id="PTHR11136:SF0">
    <property type="entry name" value="DIHYDROFOLATE SYNTHETASE-RELATED"/>
    <property type="match status" value="1"/>
</dbReference>
<dbReference type="PROSITE" id="PS01011">
    <property type="entry name" value="FOLYLPOLYGLU_SYNT_1"/>
    <property type="match status" value="1"/>
</dbReference>
<dbReference type="InterPro" id="IPR036615">
    <property type="entry name" value="Mur_ligase_C_dom_sf"/>
</dbReference>
<feature type="domain" description="Mur ligase C-terminal" evidence="22">
    <location>
        <begin position="312"/>
        <end position="436"/>
    </location>
</feature>
<dbReference type="EMBL" id="JAAQQR010000012">
    <property type="protein sequence ID" value="NID06910.1"/>
    <property type="molecule type" value="Genomic_DNA"/>
</dbReference>
<comment type="pathway">
    <text evidence="2">Cofactor biosynthesis; tetrahydrofolate biosynthesis; 7,8-dihydrofolate from 2-amino-4-hydroxy-6-hydroxymethyl-7,8-dihydropteridine diphosphate and 4-aminobenzoate: step 2/2.</text>
</comment>
<name>A0ABX0Q8M7_9GAMM</name>
<evidence type="ECO:0000256" key="6">
    <source>
        <dbReference type="ARBA" id="ARBA00013025"/>
    </source>
</evidence>
<accession>A0ABX0Q8M7</accession>
<reference evidence="24 25" key="1">
    <citation type="journal article" date="2011" name="Curr. Microbiol.">
        <title>Luteibacter jiangsuensis sp. nov.: a methamidophos-degrading bacterium isolated from a methamidophos-manufacturing factory.</title>
        <authorList>
            <person name="Wang L."/>
            <person name="Wang G.L."/>
            <person name="Li S.P."/>
            <person name="Jiang J.D."/>
        </authorList>
    </citation>
    <scope>NUCLEOTIDE SEQUENCE [LARGE SCALE GENOMIC DNA]</scope>
    <source>
        <strain evidence="24 25">CGMCC 1.10133</strain>
    </source>
</reference>
<evidence type="ECO:0000256" key="10">
    <source>
        <dbReference type="ARBA" id="ARBA00022741"/>
    </source>
</evidence>
<evidence type="ECO:0000256" key="9">
    <source>
        <dbReference type="ARBA" id="ARBA00022723"/>
    </source>
</evidence>
<keyword evidence="9" id="KW-0479">Metal-binding</keyword>